<sequence>MPRSGEISVRIEHLNSSSGNADAGSTKGLAFCAGLLVGSLLGTVTAQWSEREGLLMAAFAIMATIVFLLLKRHEVSDARLATERRNLITAVNNIPQGLVLYDASARIIICNRPYIEMFGLSPDVAKPGCTMQRLIAHRQETGSFDGDVDEFCDAIIRNVKLGKATRQLTQAPGGRAIEIVNTPLPDGGWVATIEDITERTRTENKIAHMAHYDALTDLPNRVLFRQRLEQSLRAIGPDEQLAVMYIDVDEFKSVNDALGHQIGDELLRAIADRLRSCLGQSDVAARLGGDEFAVIQTAVRDQTQTMQLLAAIYQAIRQPIECSGHLITTDASIGIAVAPADGLELDQLLRNADLALYGAKSDGRRTYRFFEAGMDARAKARRSLELELRQAIVDGSFELHYQPLLHLEDSRVSCCEALLRWRHPERGTISPADFIPVAEDTGLINDLGHWVLNTACREAVNWPDHIHVAVNVSPIQFKSETLALNVAAALAASGLAPSRLELEITEAVLIRDDEAALDILHQLRELGVRIALDDFGTGYSSLSYLQRFPFDKIKIDRAFVKDLAGTGASSTIVQAVVNIAAASDMTTTAEGVETEQQRNLLRVIGCTEMQGYLFSRPVPDVEIRKLLSSHREKVVSVA</sequence>
<evidence type="ECO:0000313" key="4">
    <source>
        <dbReference type="EMBL" id="NEU95987.1"/>
    </source>
</evidence>
<keyword evidence="1" id="KW-0812">Transmembrane</keyword>
<dbReference type="FunFam" id="3.20.20.450:FF:000001">
    <property type="entry name" value="Cyclic di-GMP phosphodiesterase yahA"/>
    <property type="match status" value="1"/>
</dbReference>
<name>A0A6P1BC28_9BRAD</name>
<dbReference type="CDD" id="cd01948">
    <property type="entry name" value="EAL"/>
    <property type="match status" value="1"/>
</dbReference>
<dbReference type="Proteomes" id="UP000468531">
    <property type="component" value="Unassembled WGS sequence"/>
</dbReference>
<comment type="caution">
    <text evidence="4">The sequence shown here is derived from an EMBL/GenBank/DDBJ whole genome shotgun (WGS) entry which is preliminary data.</text>
</comment>
<dbReference type="InterPro" id="IPR001633">
    <property type="entry name" value="EAL_dom"/>
</dbReference>
<evidence type="ECO:0000259" key="2">
    <source>
        <dbReference type="PROSITE" id="PS50883"/>
    </source>
</evidence>
<dbReference type="AlphaFoldDB" id="A0A6P1BC28"/>
<dbReference type="PANTHER" id="PTHR44757">
    <property type="entry name" value="DIGUANYLATE CYCLASE DGCP"/>
    <property type="match status" value="1"/>
</dbReference>
<dbReference type="InterPro" id="IPR052155">
    <property type="entry name" value="Biofilm_reg_signaling"/>
</dbReference>
<dbReference type="Pfam" id="PF12860">
    <property type="entry name" value="PAS_7"/>
    <property type="match status" value="1"/>
</dbReference>
<feature type="domain" description="EAL" evidence="2">
    <location>
        <begin position="381"/>
        <end position="631"/>
    </location>
</feature>
<feature type="domain" description="GGDEF" evidence="3">
    <location>
        <begin position="239"/>
        <end position="372"/>
    </location>
</feature>
<accession>A0A6P1BC28</accession>
<reference evidence="4 5" key="1">
    <citation type="journal article" date="2020" name="Arch. Microbiol.">
        <title>Bradyrhizobium uaiense sp. nov., a new highly efficient cowpea symbiont.</title>
        <authorList>
            <person name="Cabral Michel D."/>
            <person name="Azarias Guimaraes A."/>
            <person name="Martins da Costa E."/>
            <person name="Soares de Carvalho T."/>
            <person name="Balsanelli E."/>
            <person name="Willems A."/>
            <person name="Maltempi de Souza E."/>
            <person name="de Souza Moreira F.M."/>
        </authorList>
    </citation>
    <scope>NUCLEOTIDE SEQUENCE [LARGE SCALE GENOMIC DNA]</scope>
    <source>
        <strain evidence="4 5">UFLA 03-164</strain>
    </source>
</reference>
<dbReference type="InterPro" id="IPR000160">
    <property type="entry name" value="GGDEF_dom"/>
</dbReference>
<protein>
    <submittedName>
        <fullName evidence="4">EAL domain-containing protein</fullName>
    </submittedName>
</protein>
<evidence type="ECO:0000259" key="3">
    <source>
        <dbReference type="PROSITE" id="PS50887"/>
    </source>
</evidence>
<dbReference type="InterPro" id="IPR035919">
    <property type="entry name" value="EAL_sf"/>
</dbReference>
<evidence type="ECO:0000313" key="5">
    <source>
        <dbReference type="Proteomes" id="UP000468531"/>
    </source>
</evidence>
<feature type="transmembrane region" description="Helical" evidence="1">
    <location>
        <begin position="54"/>
        <end position="70"/>
    </location>
</feature>
<gene>
    <name evidence="4" type="ORF">FNJ47_09130</name>
</gene>
<dbReference type="InterPro" id="IPR043128">
    <property type="entry name" value="Rev_trsase/Diguanyl_cyclase"/>
</dbReference>
<dbReference type="Gene3D" id="3.30.450.20">
    <property type="entry name" value="PAS domain"/>
    <property type="match status" value="1"/>
</dbReference>
<dbReference type="Gene3D" id="3.30.70.270">
    <property type="match status" value="1"/>
</dbReference>
<dbReference type="Pfam" id="PF00563">
    <property type="entry name" value="EAL"/>
    <property type="match status" value="1"/>
</dbReference>
<dbReference type="NCBIfam" id="TIGR00254">
    <property type="entry name" value="GGDEF"/>
    <property type="match status" value="1"/>
</dbReference>
<dbReference type="CDD" id="cd01949">
    <property type="entry name" value="GGDEF"/>
    <property type="match status" value="1"/>
</dbReference>
<dbReference type="PROSITE" id="PS50883">
    <property type="entry name" value="EAL"/>
    <property type="match status" value="1"/>
</dbReference>
<dbReference type="Gene3D" id="3.20.20.450">
    <property type="entry name" value="EAL domain"/>
    <property type="match status" value="1"/>
</dbReference>
<dbReference type="PANTHER" id="PTHR44757:SF2">
    <property type="entry name" value="BIOFILM ARCHITECTURE MAINTENANCE PROTEIN MBAA"/>
    <property type="match status" value="1"/>
</dbReference>
<keyword evidence="5" id="KW-1185">Reference proteome</keyword>
<dbReference type="SUPFAM" id="SSF55073">
    <property type="entry name" value="Nucleotide cyclase"/>
    <property type="match status" value="1"/>
</dbReference>
<keyword evidence="1" id="KW-0472">Membrane</keyword>
<proteinExistence type="predicted"/>
<keyword evidence="1" id="KW-1133">Transmembrane helix</keyword>
<dbReference type="SMART" id="SM00052">
    <property type="entry name" value="EAL"/>
    <property type="match status" value="1"/>
</dbReference>
<dbReference type="EMBL" id="VKHP01000024">
    <property type="protein sequence ID" value="NEU95987.1"/>
    <property type="molecule type" value="Genomic_DNA"/>
</dbReference>
<dbReference type="PROSITE" id="PS50887">
    <property type="entry name" value="GGDEF"/>
    <property type="match status" value="1"/>
</dbReference>
<dbReference type="SUPFAM" id="SSF141868">
    <property type="entry name" value="EAL domain-like"/>
    <property type="match status" value="1"/>
</dbReference>
<organism evidence="4 5">
    <name type="scientific">Bradyrhizobium uaiense</name>
    <dbReference type="NCBI Taxonomy" id="2594946"/>
    <lineage>
        <taxon>Bacteria</taxon>
        <taxon>Pseudomonadati</taxon>
        <taxon>Pseudomonadota</taxon>
        <taxon>Alphaproteobacteria</taxon>
        <taxon>Hyphomicrobiales</taxon>
        <taxon>Nitrobacteraceae</taxon>
        <taxon>Bradyrhizobium</taxon>
    </lineage>
</organism>
<dbReference type="SMART" id="SM00267">
    <property type="entry name" value="GGDEF"/>
    <property type="match status" value="1"/>
</dbReference>
<evidence type="ECO:0000256" key="1">
    <source>
        <dbReference type="SAM" id="Phobius"/>
    </source>
</evidence>
<dbReference type="SUPFAM" id="SSF55785">
    <property type="entry name" value="PYP-like sensor domain (PAS domain)"/>
    <property type="match status" value="1"/>
</dbReference>
<dbReference type="Pfam" id="PF00990">
    <property type="entry name" value="GGDEF"/>
    <property type="match status" value="1"/>
</dbReference>
<dbReference type="InterPro" id="IPR029787">
    <property type="entry name" value="Nucleotide_cyclase"/>
</dbReference>
<dbReference type="InterPro" id="IPR035965">
    <property type="entry name" value="PAS-like_dom_sf"/>
</dbReference>